<dbReference type="RefSeq" id="WP_145194642.1">
    <property type="nucleotide sequence ID" value="NZ_CP036434.1"/>
</dbReference>
<proteinExistence type="predicted"/>
<keyword evidence="2" id="KW-1185">Reference proteome</keyword>
<gene>
    <name evidence="1" type="ORF">Poly30_07220</name>
</gene>
<evidence type="ECO:0008006" key="3">
    <source>
        <dbReference type="Google" id="ProtNLM"/>
    </source>
</evidence>
<dbReference type="Proteomes" id="UP000320390">
    <property type="component" value="Chromosome"/>
</dbReference>
<dbReference type="OrthoDB" id="248240at2"/>
<dbReference type="AlphaFoldDB" id="A0A518EMC4"/>
<dbReference type="Gene3D" id="1.25.40.10">
    <property type="entry name" value="Tetratricopeptide repeat domain"/>
    <property type="match status" value="1"/>
</dbReference>
<sequence length="424" mass="45621">MLFTPSLWLTLLASFPSPGLTCAQGEPGASAAPVTAQASGGTPLELAFEAVSRMPLRPHVKTRSRLQADLVQAALDTGRLKEAMAWTQRIDNWRRGLALAHMAVHQAQRSDEETARKAIQAAEEFEAAILAEEDQGWRRDRVRVRIAEAYALLGDTAKAASIQATATPSESGRLAAMAVRTVDDADTAAQMETLTTIAKTGDLEQIRYALLAMGEFYGRALEKPSQEDAAEGASDLLDADGIEERIRAAWTELPIEPRIDIVSRLVDFDIAAASADAPSERALAHAREVAQLVGENRWNPEQGIALRARAAVLLQRAGDSKAARAQANDALALYDTSRDGIVNIFRGEALRPLAEAFVALGDSSTASVVYERALKEALENPNSRPRATDLAMTAISATTAPGYRMPKSLAKAFRETAKAIGDPW</sequence>
<dbReference type="EMBL" id="CP036434">
    <property type="protein sequence ID" value="QDV05226.1"/>
    <property type="molecule type" value="Genomic_DNA"/>
</dbReference>
<dbReference type="SUPFAM" id="SSF48452">
    <property type="entry name" value="TPR-like"/>
    <property type="match status" value="1"/>
</dbReference>
<protein>
    <recommendedName>
        <fullName evidence="3">Tetratricopeptide repeat protein</fullName>
    </recommendedName>
</protein>
<organism evidence="1 2">
    <name type="scientific">Saltatorellus ferox</name>
    <dbReference type="NCBI Taxonomy" id="2528018"/>
    <lineage>
        <taxon>Bacteria</taxon>
        <taxon>Pseudomonadati</taxon>
        <taxon>Planctomycetota</taxon>
        <taxon>Planctomycetia</taxon>
        <taxon>Planctomycetia incertae sedis</taxon>
        <taxon>Saltatorellus</taxon>
    </lineage>
</organism>
<evidence type="ECO:0000313" key="1">
    <source>
        <dbReference type="EMBL" id="QDV05226.1"/>
    </source>
</evidence>
<accession>A0A518EMC4</accession>
<reference evidence="1 2" key="1">
    <citation type="submission" date="2019-02" db="EMBL/GenBank/DDBJ databases">
        <title>Deep-cultivation of Planctomycetes and their phenomic and genomic characterization uncovers novel biology.</title>
        <authorList>
            <person name="Wiegand S."/>
            <person name="Jogler M."/>
            <person name="Boedeker C."/>
            <person name="Pinto D."/>
            <person name="Vollmers J."/>
            <person name="Rivas-Marin E."/>
            <person name="Kohn T."/>
            <person name="Peeters S.H."/>
            <person name="Heuer A."/>
            <person name="Rast P."/>
            <person name="Oberbeckmann S."/>
            <person name="Bunk B."/>
            <person name="Jeske O."/>
            <person name="Meyerdierks A."/>
            <person name="Storesund J.E."/>
            <person name="Kallscheuer N."/>
            <person name="Luecker S."/>
            <person name="Lage O.M."/>
            <person name="Pohl T."/>
            <person name="Merkel B.J."/>
            <person name="Hornburger P."/>
            <person name="Mueller R.-W."/>
            <person name="Bruemmer F."/>
            <person name="Labrenz M."/>
            <person name="Spormann A.M."/>
            <person name="Op den Camp H."/>
            <person name="Overmann J."/>
            <person name="Amann R."/>
            <person name="Jetten M.S.M."/>
            <person name="Mascher T."/>
            <person name="Medema M.H."/>
            <person name="Devos D.P."/>
            <person name="Kaster A.-K."/>
            <person name="Ovreas L."/>
            <person name="Rohde M."/>
            <person name="Galperin M.Y."/>
            <person name="Jogler C."/>
        </authorList>
    </citation>
    <scope>NUCLEOTIDE SEQUENCE [LARGE SCALE GENOMIC DNA]</scope>
    <source>
        <strain evidence="1 2">Poly30</strain>
    </source>
</reference>
<name>A0A518EMC4_9BACT</name>
<dbReference type="InterPro" id="IPR011990">
    <property type="entry name" value="TPR-like_helical_dom_sf"/>
</dbReference>
<evidence type="ECO:0000313" key="2">
    <source>
        <dbReference type="Proteomes" id="UP000320390"/>
    </source>
</evidence>